<dbReference type="PROSITE" id="PS50110">
    <property type="entry name" value="RESPONSE_REGULATORY"/>
    <property type="match status" value="1"/>
</dbReference>
<dbReference type="CDD" id="cd17584">
    <property type="entry name" value="REC_typeB_ARR-like"/>
    <property type="match status" value="1"/>
</dbReference>
<dbReference type="PROSITE" id="PS50165">
    <property type="entry name" value="UVRC"/>
    <property type="match status" value="1"/>
</dbReference>
<dbReference type="NCBIfam" id="TIGR01557">
    <property type="entry name" value="myb_SHAQKYF"/>
    <property type="match status" value="1"/>
</dbReference>
<keyword evidence="6" id="KW-0010">Activator</keyword>
<evidence type="ECO:0000256" key="2">
    <source>
        <dbReference type="ARBA" id="ARBA00022553"/>
    </source>
</evidence>
<dbReference type="PANTHER" id="PTHR43874:SF116">
    <property type="entry name" value="RESPONSE REGULATORY DOMAIN-CONTAINING PROTEIN"/>
    <property type="match status" value="1"/>
</dbReference>
<feature type="region of interest" description="Disordered" evidence="10">
    <location>
        <begin position="171"/>
        <end position="203"/>
    </location>
</feature>
<feature type="domain" description="UvrC family homology region profile" evidence="12">
    <location>
        <begin position="29"/>
        <end position="77"/>
    </location>
</feature>
<dbReference type="SUPFAM" id="SSF52172">
    <property type="entry name" value="CheY-like"/>
    <property type="match status" value="1"/>
</dbReference>
<dbReference type="PROSITE" id="PS51294">
    <property type="entry name" value="HTH_MYB"/>
    <property type="match status" value="1"/>
</dbReference>
<dbReference type="InterPro" id="IPR045279">
    <property type="entry name" value="ARR-like"/>
</dbReference>
<dbReference type="GO" id="GO:0005634">
    <property type="term" value="C:nucleus"/>
    <property type="evidence" value="ECO:0007669"/>
    <property type="project" value="UniProtKB-SubCell"/>
</dbReference>
<dbReference type="InterPro" id="IPR001789">
    <property type="entry name" value="Sig_transdc_resp-reg_receiver"/>
</dbReference>
<dbReference type="Pfam" id="PF00072">
    <property type="entry name" value="Response_reg"/>
    <property type="match status" value="1"/>
</dbReference>
<dbReference type="FunFam" id="1.10.10.60:FF:000007">
    <property type="entry name" value="Two-component response regulator"/>
    <property type="match status" value="1"/>
</dbReference>
<evidence type="ECO:0000256" key="6">
    <source>
        <dbReference type="ARBA" id="ARBA00023159"/>
    </source>
</evidence>
<evidence type="ECO:0000256" key="3">
    <source>
        <dbReference type="ARBA" id="ARBA00023012"/>
    </source>
</evidence>
<evidence type="ECO:0000256" key="5">
    <source>
        <dbReference type="ARBA" id="ARBA00023125"/>
    </source>
</evidence>
<feature type="region of interest" description="Disordered" evidence="10">
    <location>
        <begin position="280"/>
        <end position="314"/>
    </location>
</feature>
<feature type="domain" description="Response regulatory" evidence="11">
    <location>
        <begin position="15"/>
        <end position="136"/>
    </location>
</feature>
<evidence type="ECO:0000256" key="7">
    <source>
        <dbReference type="ARBA" id="ARBA00023163"/>
    </source>
</evidence>
<keyword evidence="2 9" id="KW-0597">Phosphoprotein</keyword>
<evidence type="ECO:0000313" key="15">
    <source>
        <dbReference type="Proteomes" id="UP001497457"/>
    </source>
</evidence>
<dbReference type="Proteomes" id="UP001497457">
    <property type="component" value="Chromosome 35b"/>
</dbReference>
<reference evidence="14" key="1">
    <citation type="submission" date="2024-10" db="EMBL/GenBank/DDBJ databases">
        <authorList>
            <person name="Ryan C."/>
        </authorList>
    </citation>
    <scope>NUCLEOTIDE SEQUENCE [LARGE SCALE GENOMIC DNA]</scope>
</reference>
<keyword evidence="3" id="KW-0902">Two-component regulatory system</keyword>
<organism evidence="14 15">
    <name type="scientific">Urochloa decumbens</name>
    <dbReference type="NCBI Taxonomy" id="240449"/>
    <lineage>
        <taxon>Eukaryota</taxon>
        <taxon>Viridiplantae</taxon>
        <taxon>Streptophyta</taxon>
        <taxon>Embryophyta</taxon>
        <taxon>Tracheophyta</taxon>
        <taxon>Spermatophyta</taxon>
        <taxon>Magnoliopsida</taxon>
        <taxon>Liliopsida</taxon>
        <taxon>Poales</taxon>
        <taxon>Poaceae</taxon>
        <taxon>PACMAD clade</taxon>
        <taxon>Panicoideae</taxon>
        <taxon>Panicodae</taxon>
        <taxon>Paniceae</taxon>
        <taxon>Melinidinae</taxon>
        <taxon>Urochloa</taxon>
    </lineage>
</organism>
<evidence type="ECO:0000259" key="13">
    <source>
        <dbReference type="PROSITE" id="PS51294"/>
    </source>
</evidence>
<proteinExistence type="predicted"/>
<evidence type="ECO:0000256" key="1">
    <source>
        <dbReference type="ARBA" id="ARBA00004123"/>
    </source>
</evidence>
<evidence type="ECO:0000256" key="9">
    <source>
        <dbReference type="PROSITE-ProRule" id="PRU00169"/>
    </source>
</evidence>
<dbReference type="GO" id="GO:0003677">
    <property type="term" value="F:DNA binding"/>
    <property type="evidence" value="ECO:0007669"/>
    <property type="project" value="UniProtKB-KW"/>
</dbReference>
<dbReference type="Gene3D" id="3.40.50.2300">
    <property type="match status" value="1"/>
</dbReference>
<keyword evidence="4" id="KW-0805">Transcription regulation</keyword>
<comment type="subcellular location">
    <subcellularLocation>
        <location evidence="1">Nucleus</location>
    </subcellularLocation>
</comment>
<feature type="modified residue" description="4-aspartylphosphate" evidence="9">
    <location>
        <position position="70"/>
    </location>
</feature>
<dbReference type="InterPro" id="IPR006447">
    <property type="entry name" value="Myb_dom_plants"/>
</dbReference>
<feature type="region of interest" description="Disordered" evidence="10">
    <location>
        <begin position="390"/>
        <end position="429"/>
    </location>
</feature>
<dbReference type="InterPro" id="IPR011006">
    <property type="entry name" value="CheY-like_superfamily"/>
</dbReference>
<keyword evidence="8" id="KW-0539">Nucleus</keyword>
<feature type="domain" description="HTH myb-type" evidence="13">
    <location>
        <begin position="195"/>
        <end position="254"/>
    </location>
</feature>
<name>A0ABC9E340_9POAL</name>
<accession>A0ABC9E340</accession>
<dbReference type="InterPro" id="IPR009057">
    <property type="entry name" value="Homeodomain-like_sf"/>
</dbReference>
<dbReference type="SMART" id="SM00448">
    <property type="entry name" value="REC"/>
    <property type="match status" value="1"/>
</dbReference>
<feature type="compositionally biased region" description="Polar residues" evidence="10">
    <location>
        <begin position="407"/>
        <end position="426"/>
    </location>
</feature>
<sequence length="636" mass="68793">MGEEMDVSRFPSELRVLAVDDDCTGLRVLKAQLKHCNYHNVTTATDAATALEMLRERKGRDDQFDLVISDIFMADGGIDGFKLLEHISLEMDIPVILISANDEKKTMMKGVMHGACDYFVKPARLEQIRNIWLHVVRKSVNDQRNKISGSIDAAGAQKLPEDAENGECANHITRKHSKNKKDSNGAEEDKEGTSTQKKPRVQWSGELHRKFLEAIDQIGLDNAVPKKIHEVMNVDGLGRDSVGSHLQKYRIYLKKLNEGTLKHSDPFVDEQQAWLSGTVPANSSMSVPAESSQHQKELGRHEAPPPLVGASSSSNPCASLKSPFALGTHSVLPTQSDQHMSAQRNLDIPLQQDTRSCTSYASILRRKMLDANRGIPFDADNLFEEIANGEMPAPSSHLPLQPPELANQPSVQIQSSSAGQFNQVAPSSHLPLQSPELANQPSIQIMSSAGQFNPVVEPHQFAGLSNSSGSWGTGVVSRFPDIGHIAGTSIDPTNGNNILIDQISGLVASSSQVPTFGNEYQNQMAGLMGTTAPVIGFSEQVAPLIGFGSGASSTMMPIGNTTLGSSSSNNQIGNYVMPTQMLNGGGSTGNLHEDGTVDQQYVGDQVNNNELLAETSETQNGAIDDMDGFLADWMFS</sequence>
<keyword evidence="7" id="KW-0804">Transcription</keyword>
<dbReference type="PANTHER" id="PTHR43874">
    <property type="entry name" value="TWO-COMPONENT RESPONSE REGULATOR"/>
    <property type="match status" value="1"/>
</dbReference>
<keyword evidence="5" id="KW-0238">DNA-binding</keyword>
<dbReference type="AlphaFoldDB" id="A0ABC9E340"/>
<dbReference type="InterPro" id="IPR001162">
    <property type="entry name" value="UvrC_RNase_H_dom"/>
</dbReference>
<evidence type="ECO:0000256" key="8">
    <source>
        <dbReference type="ARBA" id="ARBA00023242"/>
    </source>
</evidence>
<keyword evidence="15" id="KW-1185">Reference proteome</keyword>
<dbReference type="InterPro" id="IPR017930">
    <property type="entry name" value="Myb_dom"/>
</dbReference>
<dbReference type="Gene3D" id="1.10.10.60">
    <property type="entry name" value="Homeodomain-like"/>
    <property type="match status" value="1"/>
</dbReference>
<protein>
    <recommendedName>
        <fullName evidence="16">Two-component response regulator</fullName>
    </recommendedName>
</protein>
<evidence type="ECO:0000259" key="12">
    <source>
        <dbReference type="PROSITE" id="PS50165"/>
    </source>
</evidence>
<feature type="compositionally biased region" description="Basic and acidic residues" evidence="10">
    <location>
        <begin position="293"/>
        <end position="303"/>
    </location>
</feature>
<dbReference type="SUPFAM" id="SSF46689">
    <property type="entry name" value="Homeodomain-like"/>
    <property type="match status" value="1"/>
</dbReference>
<evidence type="ECO:0000313" key="14">
    <source>
        <dbReference type="EMBL" id="CAL5048954.1"/>
    </source>
</evidence>
<evidence type="ECO:0000256" key="10">
    <source>
        <dbReference type="SAM" id="MobiDB-lite"/>
    </source>
</evidence>
<dbReference type="EMBL" id="OZ075145">
    <property type="protein sequence ID" value="CAL5048954.1"/>
    <property type="molecule type" value="Genomic_DNA"/>
</dbReference>
<evidence type="ECO:0008006" key="16">
    <source>
        <dbReference type="Google" id="ProtNLM"/>
    </source>
</evidence>
<evidence type="ECO:0000256" key="4">
    <source>
        <dbReference type="ARBA" id="ARBA00023015"/>
    </source>
</evidence>
<feature type="compositionally biased region" description="Polar residues" evidence="10">
    <location>
        <begin position="280"/>
        <end position="292"/>
    </location>
</feature>
<dbReference type="GO" id="GO:0000160">
    <property type="term" value="P:phosphorelay signal transduction system"/>
    <property type="evidence" value="ECO:0007669"/>
    <property type="project" value="UniProtKB-KW"/>
</dbReference>
<gene>
    <name evidence="14" type="ORF">URODEC1_LOCUS90736</name>
</gene>
<evidence type="ECO:0000259" key="11">
    <source>
        <dbReference type="PROSITE" id="PS50110"/>
    </source>
</evidence>